<gene>
    <name evidence="2" type="ORF">GTP23_12695</name>
</gene>
<dbReference type="SUPFAM" id="SSF52540">
    <property type="entry name" value="P-loop containing nucleoside triphosphate hydrolases"/>
    <property type="match status" value="1"/>
</dbReference>
<sequence>MQQTMRSCLPSLAIGELEAIRNLPGTPRALLATLGKCWRAGYDLQANAHANPRIESLAVVDTALRAGLPRSMLVPPDLAAAALARIALAPVLLGRVTLMGLAELDACWQPLLLALAQVTPVMWCARQNAVPDWLTGSAVEVTQEVARTPHRRIISAARAAHEALEAMRWVRGLLASGQVQASEIALVSVNTAEYDDALLGLSQETGIALHFAHGRPVAATREGQCAAALADVLLHGPTRRRLRRCQLQALPDGWVRALPPRLTLHSPHSWRRALARVTAADWPVGADGTAALKAVIDLLLEGPAAAEKVGETLLSGRALAIWRRALLAGPAEALMETIANLRQDDGLDSCVNVSWMPAAMLATAPRAYVWLLGMNAGSWPRQSREDVLLPAHIVPARVLEPCSLADADRQAYASLSTACSELICSYSRCDGAGRHASASVLLRGADTCEHRAWNAPAQHAASEADRLFGRIQEFAATSHAVSARAVWRDWHAAAITPHDGLIRSGHPAMHGLIGRVHSASSLRTLLRNPIAYLWRYGLKWSAPEAEDELLELDAVQFGRLVHAISQEALEHLEASVTYFRSSGEQRKSALQQAIATVAQRWEEAESVPPAALWQRTLTMAGVAASAALEFGHGSLPDGKAYAEVGFGGAQNGGARLPWDVNAPVIVPGTGLAIKGVIDRLDISADGRLAAVRDYKTGSRGVSADATLDGGAELQRSLYALAVRTLLSQVEEVRASLFYTRDLRDVPLQTPEEAMDKLCTALLAASQSFSAGNALAGPDAGDDYDDFALLLPANRQYLSRKQEAVRAILGDAAMIWEVK</sequence>
<name>A0A845I3Q9_9BURK</name>
<accession>A0A845I3Q9</accession>
<proteinExistence type="predicted"/>
<evidence type="ECO:0000313" key="2">
    <source>
        <dbReference type="EMBL" id="MYN45906.1"/>
    </source>
</evidence>
<dbReference type="InterPro" id="IPR027417">
    <property type="entry name" value="P-loop_NTPase"/>
</dbReference>
<reference evidence="2" key="1">
    <citation type="submission" date="2019-12" db="EMBL/GenBank/DDBJ databases">
        <title>Novel species isolated from a subtropical stream in China.</title>
        <authorList>
            <person name="Lu H."/>
        </authorList>
    </citation>
    <scope>NUCLEOTIDE SEQUENCE [LARGE SCALE GENOMIC DNA]</scope>
    <source>
        <strain evidence="2">FT93W</strain>
    </source>
</reference>
<dbReference type="InterPro" id="IPR038726">
    <property type="entry name" value="PDDEXK_AddAB-type"/>
</dbReference>
<keyword evidence="3" id="KW-1185">Reference proteome</keyword>
<dbReference type="RefSeq" id="WP_161035446.1">
    <property type="nucleotide sequence ID" value="NZ_WWCL01000002.1"/>
</dbReference>
<dbReference type="Gene3D" id="3.90.320.10">
    <property type="match status" value="1"/>
</dbReference>
<protein>
    <submittedName>
        <fullName evidence="2">PD-(D/E)XK nuclease family protein</fullName>
    </submittedName>
</protein>
<dbReference type="Pfam" id="PF12705">
    <property type="entry name" value="PDDEXK_1"/>
    <property type="match status" value="1"/>
</dbReference>
<organism evidence="2 3">
    <name type="scientific">Duganella fentianensis</name>
    <dbReference type="NCBI Taxonomy" id="2692177"/>
    <lineage>
        <taxon>Bacteria</taxon>
        <taxon>Pseudomonadati</taxon>
        <taxon>Pseudomonadota</taxon>
        <taxon>Betaproteobacteria</taxon>
        <taxon>Burkholderiales</taxon>
        <taxon>Oxalobacteraceae</taxon>
        <taxon>Telluria group</taxon>
        <taxon>Duganella</taxon>
    </lineage>
</organism>
<feature type="domain" description="PD-(D/E)XK endonuclease-like" evidence="1">
    <location>
        <begin position="518"/>
        <end position="750"/>
    </location>
</feature>
<dbReference type="EMBL" id="WWCL01000002">
    <property type="protein sequence ID" value="MYN45906.1"/>
    <property type="molecule type" value="Genomic_DNA"/>
</dbReference>
<comment type="caution">
    <text evidence="2">The sequence shown here is derived from an EMBL/GenBank/DDBJ whole genome shotgun (WGS) entry which is preliminary data.</text>
</comment>
<dbReference type="AlphaFoldDB" id="A0A845I3Q9"/>
<evidence type="ECO:0000313" key="3">
    <source>
        <dbReference type="Proteomes" id="UP000444316"/>
    </source>
</evidence>
<evidence type="ECO:0000259" key="1">
    <source>
        <dbReference type="Pfam" id="PF12705"/>
    </source>
</evidence>
<dbReference type="Proteomes" id="UP000444316">
    <property type="component" value="Unassembled WGS sequence"/>
</dbReference>
<dbReference type="InterPro" id="IPR011604">
    <property type="entry name" value="PDDEXK-like_dom_sf"/>
</dbReference>